<dbReference type="PROSITE" id="PS50042">
    <property type="entry name" value="CNMP_BINDING_3"/>
    <property type="match status" value="1"/>
</dbReference>
<keyword evidence="6" id="KW-0997">Cell inner membrane</keyword>
<dbReference type="OrthoDB" id="3625614at2"/>
<comment type="function">
    <text evidence="6">Mechanosensitive channel that participates in the regulation of osmotic pressure changes within the cell, opening in response to stretch forces in the membrane lipid bilayer, without the need for other proteins. Contributes to normal resistance to hypoosmotic shock. Forms an ion channel of 1.0 nanosiemens conductance with a slight preference for anions.</text>
</comment>
<dbReference type="InterPro" id="IPR011066">
    <property type="entry name" value="MscS_channel_C_sf"/>
</dbReference>
<comment type="subcellular location">
    <subcellularLocation>
        <location evidence="6">Cell inner membrane</location>
        <topology evidence="6">Multi-pass membrane protein</topology>
    </subcellularLocation>
    <subcellularLocation>
        <location evidence="1">Cell membrane</location>
        <topology evidence="1">Multi-pass membrane protein</topology>
    </subcellularLocation>
</comment>
<dbReference type="InterPro" id="IPR018490">
    <property type="entry name" value="cNMP-bd_dom_sf"/>
</dbReference>
<keyword evidence="6" id="KW-0407">Ion channel</keyword>
<dbReference type="EMBL" id="CP041730">
    <property type="protein sequence ID" value="QDQ25907.1"/>
    <property type="molecule type" value="Genomic_DNA"/>
</dbReference>
<dbReference type="PRINTS" id="PR00103">
    <property type="entry name" value="CAMPKINASE"/>
</dbReference>
<reference evidence="9" key="1">
    <citation type="submission" date="2019-07" db="EMBL/GenBank/DDBJ databases">
        <title>Chitinimonas sp. nov., isolated from Ny-Alesund, arctica soil.</title>
        <authorList>
            <person name="Xu Q."/>
            <person name="Peng F."/>
        </authorList>
    </citation>
    <scope>NUCLEOTIDE SEQUENCE [LARGE SCALE GENOMIC DNA]</scope>
    <source>
        <strain evidence="9">R3-44</strain>
    </source>
</reference>
<feature type="transmembrane region" description="Helical" evidence="6">
    <location>
        <begin position="46"/>
        <end position="63"/>
    </location>
</feature>
<feature type="transmembrane region" description="Helical" evidence="6">
    <location>
        <begin position="162"/>
        <end position="180"/>
    </location>
</feature>
<dbReference type="InterPro" id="IPR000595">
    <property type="entry name" value="cNMP-bd_dom"/>
</dbReference>
<keyword evidence="6" id="KW-0406">Ion transport</keyword>
<dbReference type="Gene3D" id="2.30.30.60">
    <property type="match status" value="1"/>
</dbReference>
<name>A0A516SCM7_9NEIS</name>
<evidence type="ECO:0000313" key="9">
    <source>
        <dbReference type="Proteomes" id="UP000317550"/>
    </source>
</evidence>
<dbReference type="PANTHER" id="PTHR30221:SF1">
    <property type="entry name" value="SMALL-CONDUCTANCE MECHANOSENSITIVE CHANNEL"/>
    <property type="match status" value="1"/>
</dbReference>
<sequence>MSSQSVIHLIVANVATRAAPTLRLCLDQTPDKTLMPSLENLARLEWPYLLALCAGMLAALYRYRPAERRNVALTLLYLMLSALGLLLATLLRQHGLQAGEILNEIFTILLGLVIIRLFGLVLFRLFLSAIGVEPPRILEDVLVMLCYLGWGLVRLRYAGLDLSQLVTTSAVITAVLAFAMQDTLGNILSGIALQLDDSLDLGQWVKLHDFSGRVLQIGWRSTLIETRNGETVVVPNAWLMKNSFQVIGKRFSSHTLQWRRWVWLEVAWEQPPSRVIELMQHAVREARIAFVALDPAPQAVLMEARDGIARYALRYWLTDFAQDDPTDSQVRAHLITALVRHGVPLAAPSHNVLMTKDNDKTAAQRQALDIGKRLTALECVALFADFTSEEREHLAEQLSFAPFEAGDVISRQGAVAHWLYILTLGEVDVWNHYDTPQAELLGHLKAGGFFGEMGLMTGAPRSATVVAGSYVECYRLDRAGFQAILTARPALADALSSILAQRLAENQLHRRDAGNVQATPPPAELRDRIKRFFSL</sequence>
<keyword evidence="6" id="KW-0813">Transport</keyword>
<dbReference type="KEGG" id="cari:FNU76_05820"/>
<dbReference type="PROSITE" id="PS00889">
    <property type="entry name" value="CNMP_BINDING_2"/>
    <property type="match status" value="1"/>
</dbReference>
<dbReference type="SUPFAM" id="SSF82689">
    <property type="entry name" value="Mechanosensitive channel protein MscS (YggB), C-terminal domain"/>
    <property type="match status" value="1"/>
</dbReference>
<dbReference type="Gene3D" id="2.60.120.10">
    <property type="entry name" value="Jelly Rolls"/>
    <property type="match status" value="1"/>
</dbReference>
<dbReference type="GO" id="GO:0008381">
    <property type="term" value="F:mechanosensitive monoatomic ion channel activity"/>
    <property type="evidence" value="ECO:0007669"/>
    <property type="project" value="InterPro"/>
</dbReference>
<feature type="domain" description="Cyclic nucleotide-binding" evidence="7">
    <location>
        <begin position="382"/>
        <end position="502"/>
    </location>
</feature>
<keyword evidence="4 6" id="KW-1133">Transmembrane helix</keyword>
<accession>A0A516SCM7</accession>
<evidence type="ECO:0000256" key="3">
    <source>
        <dbReference type="ARBA" id="ARBA00022692"/>
    </source>
</evidence>
<gene>
    <name evidence="8" type="ORF">FNU76_05820</name>
</gene>
<dbReference type="InterPro" id="IPR010920">
    <property type="entry name" value="LSM_dom_sf"/>
</dbReference>
<comment type="similarity">
    <text evidence="6">Belongs to the MscS (TC 1.A.23) family.</text>
</comment>
<feature type="transmembrane region" description="Helical" evidence="6">
    <location>
        <begin position="75"/>
        <end position="93"/>
    </location>
</feature>
<keyword evidence="5 6" id="KW-0472">Membrane</keyword>
<proteinExistence type="inferred from homology"/>
<dbReference type="SMART" id="SM00100">
    <property type="entry name" value="cNMP"/>
    <property type="match status" value="1"/>
</dbReference>
<dbReference type="SUPFAM" id="SSF50182">
    <property type="entry name" value="Sm-like ribonucleoproteins"/>
    <property type="match status" value="1"/>
</dbReference>
<evidence type="ECO:0000259" key="7">
    <source>
        <dbReference type="PROSITE" id="PS50042"/>
    </source>
</evidence>
<dbReference type="Proteomes" id="UP000317550">
    <property type="component" value="Chromosome"/>
</dbReference>
<dbReference type="CDD" id="cd00038">
    <property type="entry name" value="CAP_ED"/>
    <property type="match status" value="1"/>
</dbReference>
<evidence type="ECO:0000256" key="5">
    <source>
        <dbReference type="ARBA" id="ARBA00023136"/>
    </source>
</evidence>
<evidence type="ECO:0000256" key="4">
    <source>
        <dbReference type="ARBA" id="ARBA00022989"/>
    </source>
</evidence>
<evidence type="ECO:0000256" key="6">
    <source>
        <dbReference type="RuleBase" id="RU369025"/>
    </source>
</evidence>
<feature type="transmembrane region" description="Helical" evidence="6">
    <location>
        <begin position="105"/>
        <end position="125"/>
    </location>
</feature>
<dbReference type="GO" id="GO:0005886">
    <property type="term" value="C:plasma membrane"/>
    <property type="evidence" value="ECO:0007669"/>
    <property type="project" value="UniProtKB-SubCell"/>
</dbReference>
<keyword evidence="9" id="KW-1185">Reference proteome</keyword>
<evidence type="ECO:0000313" key="8">
    <source>
        <dbReference type="EMBL" id="QDQ25907.1"/>
    </source>
</evidence>
<dbReference type="SUPFAM" id="SSF51206">
    <property type="entry name" value="cAMP-binding domain-like"/>
    <property type="match status" value="1"/>
</dbReference>
<dbReference type="InterPro" id="IPR023408">
    <property type="entry name" value="MscS_beta-dom_sf"/>
</dbReference>
<keyword evidence="3 6" id="KW-0812">Transmembrane</keyword>
<dbReference type="AlphaFoldDB" id="A0A516SCM7"/>
<comment type="subunit">
    <text evidence="6">Homoheptamer.</text>
</comment>
<organism evidence="8 9">
    <name type="scientific">Chitinimonas arctica</name>
    <dbReference type="NCBI Taxonomy" id="2594795"/>
    <lineage>
        <taxon>Bacteria</taxon>
        <taxon>Pseudomonadati</taxon>
        <taxon>Pseudomonadota</taxon>
        <taxon>Betaproteobacteria</taxon>
        <taxon>Neisseriales</taxon>
        <taxon>Chitinibacteraceae</taxon>
        <taxon>Chitinimonas</taxon>
    </lineage>
</organism>
<protein>
    <recommendedName>
        <fullName evidence="6">Small-conductance mechanosensitive channel</fullName>
    </recommendedName>
</protein>
<dbReference type="Pfam" id="PF00027">
    <property type="entry name" value="cNMP_binding"/>
    <property type="match status" value="1"/>
</dbReference>
<evidence type="ECO:0000256" key="1">
    <source>
        <dbReference type="ARBA" id="ARBA00004651"/>
    </source>
</evidence>
<keyword evidence="2" id="KW-1003">Cell membrane</keyword>
<dbReference type="InterPro" id="IPR014710">
    <property type="entry name" value="RmlC-like_jellyroll"/>
</dbReference>
<dbReference type="PANTHER" id="PTHR30221">
    <property type="entry name" value="SMALL-CONDUCTANCE MECHANOSENSITIVE CHANNEL"/>
    <property type="match status" value="1"/>
</dbReference>
<dbReference type="InterPro" id="IPR006685">
    <property type="entry name" value="MscS_channel_2nd"/>
</dbReference>
<dbReference type="Gene3D" id="1.10.287.1260">
    <property type="match status" value="1"/>
</dbReference>
<evidence type="ECO:0000256" key="2">
    <source>
        <dbReference type="ARBA" id="ARBA00022475"/>
    </source>
</evidence>
<dbReference type="InterPro" id="IPR018488">
    <property type="entry name" value="cNMP-bd_CS"/>
</dbReference>
<dbReference type="InterPro" id="IPR045275">
    <property type="entry name" value="MscS_archaea/bacteria_type"/>
</dbReference>
<dbReference type="Pfam" id="PF00924">
    <property type="entry name" value="MS_channel_2nd"/>
    <property type="match status" value="1"/>
</dbReference>